<dbReference type="EMBL" id="JACEFO010002273">
    <property type="protein sequence ID" value="KAF8668906.1"/>
    <property type="molecule type" value="Genomic_DNA"/>
</dbReference>
<sequence>MRFTYTPVPKVVVDSDTLQIFSVKLAATREDLELPLDVFGTVAIRDAVDHNRNIIFHRKREDCQTLTKTDPYLVLVGPTRAVNFGLNPVIIEVELKVKGTTESKDVYLSFLVAPIRCYATMFSHLFKRTFSSKLSTLEFAFGHICFSVEATIFVQVIHGSWPDSLRSLFSAYTTGFTDRCPMPVAGEKLPVASDGKIKFSRRVVSVEGCGKLIVKVNAFEGEIETVGKRLSFQASKAGKSIGDIELSFCKMEVTVFWSLVSRYPLEEADS</sequence>
<name>A0A835AZX8_9POAL</name>
<feature type="domain" description="DUF6598" evidence="1">
    <location>
        <begin position="17"/>
        <end position="255"/>
    </location>
</feature>
<evidence type="ECO:0000313" key="2">
    <source>
        <dbReference type="EMBL" id="KAF8668906.1"/>
    </source>
</evidence>
<organism evidence="2 3">
    <name type="scientific">Digitaria exilis</name>
    <dbReference type="NCBI Taxonomy" id="1010633"/>
    <lineage>
        <taxon>Eukaryota</taxon>
        <taxon>Viridiplantae</taxon>
        <taxon>Streptophyta</taxon>
        <taxon>Embryophyta</taxon>
        <taxon>Tracheophyta</taxon>
        <taxon>Spermatophyta</taxon>
        <taxon>Magnoliopsida</taxon>
        <taxon>Liliopsida</taxon>
        <taxon>Poales</taxon>
        <taxon>Poaceae</taxon>
        <taxon>PACMAD clade</taxon>
        <taxon>Panicoideae</taxon>
        <taxon>Panicodae</taxon>
        <taxon>Paniceae</taxon>
        <taxon>Anthephorinae</taxon>
        <taxon>Digitaria</taxon>
    </lineage>
</organism>
<evidence type="ECO:0000313" key="3">
    <source>
        <dbReference type="Proteomes" id="UP000636709"/>
    </source>
</evidence>
<dbReference type="PANTHER" id="PTHR33065">
    <property type="entry name" value="OS07G0486400 PROTEIN"/>
    <property type="match status" value="1"/>
</dbReference>
<evidence type="ECO:0000259" key="1">
    <source>
        <dbReference type="Pfam" id="PF20241"/>
    </source>
</evidence>
<dbReference type="InterPro" id="IPR046533">
    <property type="entry name" value="DUF6598"/>
</dbReference>
<gene>
    <name evidence="2" type="ORF">HU200_052112</name>
</gene>
<dbReference type="OrthoDB" id="681537at2759"/>
<proteinExistence type="predicted"/>
<accession>A0A835AZX8</accession>
<keyword evidence="3" id="KW-1185">Reference proteome</keyword>
<dbReference type="Pfam" id="PF20241">
    <property type="entry name" value="DUF6598"/>
    <property type="match status" value="1"/>
</dbReference>
<dbReference type="Proteomes" id="UP000636709">
    <property type="component" value="Unassembled WGS sequence"/>
</dbReference>
<reference evidence="2" key="1">
    <citation type="submission" date="2020-07" db="EMBL/GenBank/DDBJ databases">
        <title>Genome sequence and genetic diversity analysis of an under-domesticated orphan crop, white fonio (Digitaria exilis).</title>
        <authorList>
            <person name="Bennetzen J.L."/>
            <person name="Chen S."/>
            <person name="Ma X."/>
            <person name="Wang X."/>
            <person name="Yssel A.E.J."/>
            <person name="Chaluvadi S.R."/>
            <person name="Johnson M."/>
            <person name="Gangashetty P."/>
            <person name="Hamidou F."/>
            <person name="Sanogo M.D."/>
            <person name="Zwaenepoel A."/>
            <person name="Wallace J."/>
            <person name="Van De Peer Y."/>
            <person name="Van Deynze A."/>
        </authorList>
    </citation>
    <scope>NUCLEOTIDE SEQUENCE</scope>
    <source>
        <tissue evidence="2">Leaves</tissue>
    </source>
</reference>
<dbReference type="AlphaFoldDB" id="A0A835AZX8"/>
<comment type="caution">
    <text evidence="2">The sequence shown here is derived from an EMBL/GenBank/DDBJ whole genome shotgun (WGS) entry which is preliminary data.</text>
</comment>
<dbReference type="PANTHER" id="PTHR33065:SF153">
    <property type="entry name" value="DUF6598 DOMAIN-CONTAINING PROTEIN"/>
    <property type="match status" value="1"/>
</dbReference>
<protein>
    <recommendedName>
        <fullName evidence="1">DUF6598 domain-containing protein</fullName>
    </recommendedName>
</protein>